<dbReference type="AlphaFoldDB" id="A0A251T4W6"/>
<evidence type="ECO:0000313" key="1">
    <source>
        <dbReference type="EMBL" id="KAF5779191.1"/>
    </source>
</evidence>
<evidence type="ECO:0000313" key="3">
    <source>
        <dbReference type="Proteomes" id="UP000215914"/>
    </source>
</evidence>
<accession>A0A251T4W6</accession>
<dbReference type="Gramene" id="mRNA:HanXRQr2_Chr12g0556461">
    <property type="protein sequence ID" value="mRNA:HanXRQr2_Chr12g0556461"/>
    <property type="gene ID" value="HanXRQr2_Chr12g0556461"/>
</dbReference>
<sequence length="118" mass="13840">MCTVEIKSRFSTNDLNGSRKSINTHPHFLPKAHLNLILALQVEVYASYLRVNRIKSLRGPFVPFAFRDPSSFVWLLFKTSKYPQEMMHRIDQDTHRRTWALVTLKDARLVNYVMLVCC</sequence>
<dbReference type="EMBL" id="CM007901">
    <property type="protein sequence ID" value="OTG06180.1"/>
    <property type="molecule type" value="Genomic_DNA"/>
</dbReference>
<name>A0A251T4W6_HELAN</name>
<reference evidence="1" key="3">
    <citation type="submission" date="2020-06" db="EMBL/GenBank/DDBJ databases">
        <title>Helianthus annuus Genome sequencing and assembly Release 2.</title>
        <authorList>
            <person name="Gouzy J."/>
            <person name="Langlade N."/>
            <person name="Munos S."/>
        </authorList>
    </citation>
    <scope>NUCLEOTIDE SEQUENCE</scope>
    <source>
        <tissue evidence="1">Leaves</tissue>
    </source>
</reference>
<reference evidence="2" key="2">
    <citation type="submission" date="2017-02" db="EMBL/GenBank/DDBJ databases">
        <title>Sunflower complete genome.</title>
        <authorList>
            <person name="Langlade N."/>
            <person name="Munos S."/>
        </authorList>
    </citation>
    <scope>NUCLEOTIDE SEQUENCE [LARGE SCALE GENOMIC DNA]</scope>
    <source>
        <tissue evidence="2">Leaves</tissue>
    </source>
</reference>
<gene>
    <name evidence="2" type="ORF">HannXRQ_Chr12g0381861</name>
    <name evidence="1" type="ORF">HanXRQr2_Chr12g0556461</name>
</gene>
<dbReference type="Proteomes" id="UP000215914">
    <property type="component" value="Chromosome 12"/>
</dbReference>
<evidence type="ECO:0000313" key="2">
    <source>
        <dbReference type="EMBL" id="OTG06180.1"/>
    </source>
</evidence>
<organism evidence="2 3">
    <name type="scientific">Helianthus annuus</name>
    <name type="common">Common sunflower</name>
    <dbReference type="NCBI Taxonomy" id="4232"/>
    <lineage>
        <taxon>Eukaryota</taxon>
        <taxon>Viridiplantae</taxon>
        <taxon>Streptophyta</taxon>
        <taxon>Embryophyta</taxon>
        <taxon>Tracheophyta</taxon>
        <taxon>Spermatophyta</taxon>
        <taxon>Magnoliopsida</taxon>
        <taxon>eudicotyledons</taxon>
        <taxon>Gunneridae</taxon>
        <taxon>Pentapetalae</taxon>
        <taxon>asterids</taxon>
        <taxon>campanulids</taxon>
        <taxon>Asterales</taxon>
        <taxon>Asteraceae</taxon>
        <taxon>Asteroideae</taxon>
        <taxon>Heliantheae alliance</taxon>
        <taxon>Heliantheae</taxon>
        <taxon>Helianthus</taxon>
    </lineage>
</organism>
<dbReference type="EMBL" id="MNCJ02000327">
    <property type="protein sequence ID" value="KAF5779191.1"/>
    <property type="molecule type" value="Genomic_DNA"/>
</dbReference>
<proteinExistence type="predicted"/>
<protein>
    <submittedName>
        <fullName evidence="2">Uncharacterized protein</fullName>
    </submittedName>
</protein>
<keyword evidence="3" id="KW-1185">Reference proteome</keyword>
<dbReference type="InParanoid" id="A0A251T4W6"/>
<reference evidence="1 3" key="1">
    <citation type="journal article" date="2017" name="Nature">
        <title>The sunflower genome provides insights into oil metabolism, flowering and Asterid evolution.</title>
        <authorList>
            <person name="Badouin H."/>
            <person name="Gouzy J."/>
            <person name="Grassa C.J."/>
            <person name="Murat F."/>
            <person name="Staton S.E."/>
            <person name="Cottret L."/>
            <person name="Lelandais-Briere C."/>
            <person name="Owens G.L."/>
            <person name="Carrere S."/>
            <person name="Mayjonade B."/>
            <person name="Legrand L."/>
            <person name="Gill N."/>
            <person name="Kane N.C."/>
            <person name="Bowers J.E."/>
            <person name="Hubner S."/>
            <person name="Bellec A."/>
            <person name="Berard A."/>
            <person name="Berges H."/>
            <person name="Blanchet N."/>
            <person name="Boniface M.C."/>
            <person name="Brunel D."/>
            <person name="Catrice O."/>
            <person name="Chaidir N."/>
            <person name="Claudel C."/>
            <person name="Donnadieu C."/>
            <person name="Faraut T."/>
            <person name="Fievet G."/>
            <person name="Helmstetter N."/>
            <person name="King M."/>
            <person name="Knapp S.J."/>
            <person name="Lai Z."/>
            <person name="Le Paslier M.C."/>
            <person name="Lippi Y."/>
            <person name="Lorenzon L."/>
            <person name="Mandel J.R."/>
            <person name="Marage G."/>
            <person name="Marchand G."/>
            <person name="Marquand E."/>
            <person name="Bret-Mestries E."/>
            <person name="Morien E."/>
            <person name="Nambeesan S."/>
            <person name="Nguyen T."/>
            <person name="Pegot-Espagnet P."/>
            <person name="Pouilly N."/>
            <person name="Raftis F."/>
            <person name="Sallet E."/>
            <person name="Schiex T."/>
            <person name="Thomas J."/>
            <person name="Vandecasteele C."/>
            <person name="Vares D."/>
            <person name="Vear F."/>
            <person name="Vautrin S."/>
            <person name="Crespi M."/>
            <person name="Mangin B."/>
            <person name="Burke J.M."/>
            <person name="Salse J."/>
            <person name="Munos S."/>
            <person name="Vincourt P."/>
            <person name="Rieseberg L.H."/>
            <person name="Langlade N.B."/>
        </authorList>
    </citation>
    <scope>NUCLEOTIDE SEQUENCE [LARGE SCALE GENOMIC DNA]</scope>
    <source>
        <strain evidence="3">cv. SF193</strain>
        <tissue evidence="1">Leaves</tissue>
    </source>
</reference>